<dbReference type="GO" id="GO:0016829">
    <property type="term" value="F:lyase activity"/>
    <property type="evidence" value="ECO:0007669"/>
    <property type="project" value="InterPro"/>
</dbReference>
<protein>
    <submittedName>
        <fullName evidence="1">MaoC domain protein dehydratase</fullName>
    </submittedName>
</protein>
<keyword evidence="2" id="KW-1185">Reference proteome</keyword>
<dbReference type="HOGENOM" id="CLU_094876_0_1_5"/>
<dbReference type="InterPro" id="IPR029069">
    <property type="entry name" value="HotDog_dom_sf"/>
</dbReference>
<dbReference type="SUPFAM" id="SSF54637">
    <property type="entry name" value="Thioesterase/thiol ester dehydrase-isomerase"/>
    <property type="match status" value="1"/>
</dbReference>
<gene>
    <name evidence="1" type="ordered locus">Snov_3518</name>
</gene>
<reference evidence="1 2" key="1">
    <citation type="journal article" date="2012" name="Stand. Genomic Sci.">
        <title>Complete genome sequence of the facultatively chemolithoautotrophic and methylotrophic alpha Proteobacterium Starkeya novella type strain (ATCC 8093(T)).</title>
        <authorList>
            <person name="Kappler U."/>
            <person name="Davenport K."/>
            <person name="Beatson S."/>
            <person name="Lucas S."/>
            <person name="Lapidus A."/>
            <person name="Copeland A."/>
            <person name="Berry K.W."/>
            <person name="Glavina Del Rio T."/>
            <person name="Hammon N."/>
            <person name="Dalin E."/>
            <person name="Tice H."/>
            <person name="Pitluck S."/>
            <person name="Richardson P."/>
            <person name="Bruce D."/>
            <person name="Goodwin L.A."/>
            <person name="Han C."/>
            <person name="Tapia R."/>
            <person name="Detter J.C."/>
            <person name="Chang Y.J."/>
            <person name="Jeffries C.D."/>
            <person name="Land M."/>
            <person name="Hauser L."/>
            <person name="Kyrpides N.C."/>
            <person name="Goker M."/>
            <person name="Ivanova N."/>
            <person name="Klenk H.P."/>
            <person name="Woyke T."/>
        </authorList>
    </citation>
    <scope>NUCLEOTIDE SEQUENCE [LARGE SCALE GENOMIC DNA]</scope>
    <source>
        <strain evidence="2">ATCC 8093 / DSM 506 / JCM 20403 / CCM 1077 / IAM 12100 / NBRC 12443 / NCIMB 10456</strain>
    </source>
</reference>
<dbReference type="InterPro" id="IPR048274">
    <property type="entry name" value="MC_hydratase"/>
</dbReference>
<dbReference type="Proteomes" id="UP000006633">
    <property type="component" value="Chromosome"/>
</dbReference>
<dbReference type="Pfam" id="PF19315">
    <property type="entry name" value="MC_hydratase"/>
    <property type="match status" value="1"/>
</dbReference>
<evidence type="ECO:0000313" key="2">
    <source>
        <dbReference type="Proteomes" id="UP000006633"/>
    </source>
</evidence>
<organism evidence="1 2">
    <name type="scientific">Ancylobacter novellus (strain ATCC 8093 / DSM 506 / JCM 20403 / CCM 1077 / IAM 12100 / NBRC 12443 / NCIMB 10456)</name>
    <name type="common">Starkeya novella</name>
    <dbReference type="NCBI Taxonomy" id="639283"/>
    <lineage>
        <taxon>Bacteria</taxon>
        <taxon>Pseudomonadati</taxon>
        <taxon>Pseudomonadota</taxon>
        <taxon>Alphaproteobacteria</taxon>
        <taxon>Hyphomicrobiales</taxon>
        <taxon>Xanthobacteraceae</taxon>
        <taxon>Ancylobacter</taxon>
    </lineage>
</organism>
<dbReference type="PANTHER" id="PTHR43664">
    <property type="entry name" value="MONOAMINE OXIDASE-RELATED"/>
    <property type="match status" value="1"/>
</dbReference>
<dbReference type="Gene3D" id="3.10.129.10">
    <property type="entry name" value="Hotdog Thioesterase"/>
    <property type="match status" value="1"/>
</dbReference>
<dbReference type="InterPro" id="IPR052342">
    <property type="entry name" value="MCH/BMMD"/>
</dbReference>
<dbReference type="OrthoDB" id="9796589at2"/>
<name>D7AA05_ANCN5</name>
<dbReference type="PANTHER" id="PTHR43664:SF1">
    <property type="entry name" value="BETA-METHYLMALYL-COA DEHYDRATASE"/>
    <property type="match status" value="1"/>
</dbReference>
<dbReference type="RefSeq" id="WP_013168293.1">
    <property type="nucleotide sequence ID" value="NC_014217.1"/>
</dbReference>
<sequence length="172" mass="19371">MAEKIGWQGRFYEDFEVGDVYPHQIGRTLLSCDNSWFTLLMGAPSPVHFDHHYAAQTEFGKPLVNSVLTLATVMGQSVSDLSQNVFGNLGWDEIRLPAPVFEGDTIYSQSEVLEKRLSKSRESVGIVRVSTTGFNQDGVVVITFRRTIMLYRRGYQPKLPRPKLETTVKSKG</sequence>
<dbReference type="KEGG" id="sno:Snov_3518"/>
<accession>D7AA05</accession>
<proteinExistence type="predicted"/>
<evidence type="ECO:0000313" key="1">
    <source>
        <dbReference type="EMBL" id="ADH90792.1"/>
    </source>
</evidence>
<dbReference type="STRING" id="639283.Snov_3518"/>
<dbReference type="CDD" id="cd03451">
    <property type="entry name" value="FkbR2"/>
    <property type="match status" value="1"/>
</dbReference>
<dbReference type="EMBL" id="CP002026">
    <property type="protein sequence ID" value="ADH90792.1"/>
    <property type="molecule type" value="Genomic_DNA"/>
</dbReference>
<dbReference type="AlphaFoldDB" id="D7AA05"/>
<dbReference type="eggNOG" id="COG2030">
    <property type="taxonomic scope" value="Bacteria"/>
</dbReference>